<evidence type="ECO:0000259" key="8">
    <source>
        <dbReference type="SMART" id="SM00905"/>
    </source>
</evidence>
<dbReference type="GO" id="GO:0046656">
    <property type="term" value="P:folic acid biosynthetic process"/>
    <property type="evidence" value="ECO:0007669"/>
    <property type="project" value="UniProtKB-KW"/>
</dbReference>
<comment type="catalytic activity">
    <reaction evidence="1">
        <text>7,8-dihydroneopterin = 6-hydroxymethyl-7,8-dihydropterin + glycolaldehyde</text>
        <dbReference type="Rhea" id="RHEA:10540"/>
        <dbReference type="ChEBI" id="CHEBI:17001"/>
        <dbReference type="ChEBI" id="CHEBI:17071"/>
        <dbReference type="ChEBI" id="CHEBI:44841"/>
        <dbReference type="EC" id="4.1.2.25"/>
    </reaction>
</comment>
<evidence type="ECO:0000256" key="5">
    <source>
        <dbReference type="ARBA" id="ARBA00022909"/>
    </source>
</evidence>
<dbReference type="InterPro" id="IPR006157">
    <property type="entry name" value="FolB_dom"/>
</dbReference>
<dbReference type="InterPro" id="IPR006156">
    <property type="entry name" value="Dihydroneopterin_aldolase"/>
</dbReference>
<dbReference type="PANTHER" id="PTHR42844">
    <property type="entry name" value="DIHYDRONEOPTERIN ALDOLASE 1-RELATED"/>
    <property type="match status" value="1"/>
</dbReference>
<evidence type="ECO:0000256" key="2">
    <source>
        <dbReference type="ARBA" id="ARBA00005013"/>
    </source>
</evidence>
<dbReference type="PANTHER" id="PTHR42844:SF1">
    <property type="entry name" value="DIHYDRONEOPTERIN ALDOLASE 1-RELATED"/>
    <property type="match status" value="1"/>
</dbReference>
<dbReference type="GO" id="GO:0005737">
    <property type="term" value="C:cytoplasm"/>
    <property type="evidence" value="ECO:0007669"/>
    <property type="project" value="TreeGrafter"/>
</dbReference>
<keyword evidence="6" id="KW-0456">Lyase</keyword>
<comment type="pathway">
    <text evidence="2">Cofactor biosynthesis; tetrahydrofolate biosynthesis; 2-amino-4-hydroxy-6-hydroxymethyl-7,8-dihydropteridine diphosphate from 7,8-dihydroneopterin triphosphate: step 3/4.</text>
</comment>
<dbReference type="Proteomes" id="UP000185003">
    <property type="component" value="Unassembled WGS sequence"/>
</dbReference>
<proteinExistence type="inferred from homology"/>
<reference evidence="9 10" key="1">
    <citation type="submission" date="2016-11" db="EMBL/GenBank/DDBJ databases">
        <authorList>
            <person name="Jaros S."/>
            <person name="Januszkiewicz K."/>
            <person name="Wedrychowicz H."/>
        </authorList>
    </citation>
    <scope>NUCLEOTIDE SEQUENCE [LARGE SCALE GENOMIC DNA]</scope>
    <source>
        <strain evidence="9 10">DSM 24787</strain>
    </source>
</reference>
<dbReference type="Pfam" id="PF02152">
    <property type="entry name" value="FolB"/>
    <property type="match status" value="1"/>
</dbReference>
<feature type="domain" description="Dihydroneopterin aldolase/epimerase" evidence="8">
    <location>
        <begin position="4"/>
        <end position="114"/>
    </location>
</feature>
<dbReference type="EC" id="4.1.2.25" evidence="4"/>
<gene>
    <name evidence="9" type="ORF">SAMN04488055_2400</name>
</gene>
<sequence length="116" mass="12942">MLSIALEGLKFYAYHGLYPEEQVIGNYFLLDIEVSIPEPQHPSSLIESVNYEVLHAIAKRIMATPQPLLEQVVHDISVTIKSTFPAVSRSKVVLKKQAPPFGGDLTFSAVTLEKQY</sequence>
<dbReference type="GO" id="GO:0004150">
    <property type="term" value="F:dihydroneopterin aldolase activity"/>
    <property type="evidence" value="ECO:0007669"/>
    <property type="project" value="UniProtKB-EC"/>
</dbReference>
<dbReference type="SMART" id="SM00905">
    <property type="entry name" value="FolB"/>
    <property type="match status" value="1"/>
</dbReference>
<dbReference type="RefSeq" id="WP_074239469.1">
    <property type="nucleotide sequence ID" value="NZ_FSRA01000001.1"/>
</dbReference>
<dbReference type="InterPro" id="IPR043133">
    <property type="entry name" value="GTP-CH-I_C/QueF"/>
</dbReference>
<dbReference type="AlphaFoldDB" id="A0A1N6FTF7"/>
<evidence type="ECO:0000256" key="3">
    <source>
        <dbReference type="ARBA" id="ARBA00005708"/>
    </source>
</evidence>
<protein>
    <recommendedName>
        <fullName evidence="4">dihydroneopterin aldolase</fullName>
        <ecNumber evidence="4">4.1.2.25</ecNumber>
    </recommendedName>
    <alternativeName>
        <fullName evidence="7">7,8-dihydroneopterin aldolase</fullName>
    </alternativeName>
</protein>
<dbReference type="OrthoDB" id="9803748at2"/>
<evidence type="ECO:0000313" key="10">
    <source>
        <dbReference type="Proteomes" id="UP000185003"/>
    </source>
</evidence>
<keyword evidence="5" id="KW-0289">Folate biosynthesis</keyword>
<dbReference type="EMBL" id="FSRA01000001">
    <property type="protein sequence ID" value="SIN98497.1"/>
    <property type="molecule type" value="Genomic_DNA"/>
</dbReference>
<evidence type="ECO:0000313" key="9">
    <source>
        <dbReference type="EMBL" id="SIN98497.1"/>
    </source>
</evidence>
<evidence type="ECO:0000256" key="1">
    <source>
        <dbReference type="ARBA" id="ARBA00001353"/>
    </source>
</evidence>
<keyword evidence="10" id="KW-1185">Reference proteome</keyword>
<evidence type="ECO:0000256" key="7">
    <source>
        <dbReference type="ARBA" id="ARBA00032903"/>
    </source>
</evidence>
<accession>A0A1N6FTF7</accession>
<name>A0A1N6FTF7_9BACT</name>
<dbReference type="SUPFAM" id="SSF55620">
    <property type="entry name" value="Tetrahydrobiopterin biosynthesis enzymes-like"/>
    <property type="match status" value="1"/>
</dbReference>
<organism evidence="9 10">
    <name type="scientific">Chitinophaga niabensis</name>
    <dbReference type="NCBI Taxonomy" id="536979"/>
    <lineage>
        <taxon>Bacteria</taxon>
        <taxon>Pseudomonadati</taxon>
        <taxon>Bacteroidota</taxon>
        <taxon>Chitinophagia</taxon>
        <taxon>Chitinophagales</taxon>
        <taxon>Chitinophagaceae</taxon>
        <taxon>Chitinophaga</taxon>
    </lineage>
</organism>
<evidence type="ECO:0000256" key="4">
    <source>
        <dbReference type="ARBA" id="ARBA00013043"/>
    </source>
</evidence>
<comment type="similarity">
    <text evidence="3">Belongs to the DHNA family.</text>
</comment>
<dbReference type="NCBIfam" id="TIGR00526">
    <property type="entry name" value="folB_dom"/>
    <property type="match status" value="1"/>
</dbReference>
<dbReference type="Gene3D" id="3.30.1130.10">
    <property type="match status" value="1"/>
</dbReference>
<dbReference type="STRING" id="536979.SAMN04488055_2400"/>
<evidence type="ECO:0000256" key="6">
    <source>
        <dbReference type="ARBA" id="ARBA00023239"/>
    </source>
</evidence>